<dbReference type="EC" id="2.4.-.-" evidence="1"/>
<organism evidence="1 2">
    <name type="scientific">Metabacillus hrfriensis</name>
    <dbReference type="NCBI Taxonomy" id="3048891"/>
    <lineage>
        <taxon>Bacteria</taxon>
        <taxon>Bacillati</taxon>
        <taxon>Bacillota</taxon>
        <taxon>Bacilli</taxon>
        <taxon>Bacillales</taxon>
        <taxon>Bacillaceae</taxon>
        <taxon>Metabacillus</taxon>
    </lineage>
</organism>
<protein>
    <submittedName>
        <fullName evidence="1">Glycosyltransferase family 2 protein</fullName>
        <ecNumber evidence="1">2.4.-.-</ecNumber>
    </submittedName>
</protein>
<proteinExistence type="predicted"/>
<accession>A0ACD4RBK3</accession>
<dbReference type="Proteomes" id="UP001226091">
    <property type="component" value="Chromosome"/>
</dbReference>
<gene>
    <name evidence="1" type="ORF">QLQ22_24340</name>
</gene>
<keyword evidence="2" id="KW-1185">Reference proteome</keyword>
<sequence>MRVSVIIVTYNRLYTLAELLESIARQTYRPYEIIVVNDGGEPVDSLKDAYHDLPIRIIDLEENAGHVHARNAGAFQAEGDAIMLSDDDDYFTPEHIERMVHELTDAHLVYSDVEIVGFEEQNHVRVPISRRLFAYTYDSKEMRRFSTFVPSGSLYLKNVHQSIGYFDPEVHNYWDWDFFLRVSGKFQVKRVPVASVIYAFSDTGNHQSAALNERRQSYLEKLSEKHQLGELPQKNFFVLLEEPELKAREALSLLVWDGKPMISRLI</sequence>
<reference evidence="2" key="1">
    <citation type="journal article" date="2025" name="Aquaculture">
        <title>Assessment of the bioflocculant production and safety properties of Metabacillus hrfriensis sp. nov. based on phenotypic and whole-genome sequencing analysis.</title>
        <authorList>
            <person name="Zhang R."/>
            <person name="Zhao Z."/>
            <person name="Luo L."/>
            <person name="Wang S."/>
            <person name="Guo K."/>
            <person name="Xu W."/>
        </authorList>
    </citation>
    <scope>NUCLEOTIDE SEQUENCE [LARGE SCALE GENOMIC DNA]</scope>
    <source>
        <strain evidence="2">CT-WN-B3</strain>
    </source>
</reference>
<keyword evidence="1" id="KW-0808">Transferase</keyword>
<evidence type="ECO:0000313" key="2">
    <source>
        <dbReference type="Proteomes" id="UP001226091"/>
    </source>
</evidence>
<evidence type="ECO:0000313" key="1">
    <source>
        <dbReference type="EMBL" id="WHZ57728.1"/>
    </source>
</evidence>
<dbReference type="EMBL" id="CP126116">
    <property type="protein sequence ID" value="WHZ57728.1"/>
    <property type="molecule type" value="Genomic_DNA"/>
</dbReference>
<name>A0ACD4RBK3_9BACI</name>
<keyword evidence="1" id="KW-0328">Glycosyltransferase</keyword>